<dbReference type="RefSeq" id="WP_062558787.1">
    <property type="nucleotide sequence ID" value="NZ_CP013341.1"/>
</dbReference>
<accession>A0A1H2GET6</accession>
<sequence length="66" mass="7449">MSIGRSGRVVIEIDPALKKTLHATLMKNGLTLKDWFVLSAENYLTNTTQGSLPFDEDEHQMKDTLK</sequence>
<dbReference type="Proteomes" id="UP000182882">
    <property type="component" value="Unassembled WGS sequence"/>
</dbReference>
<proteinExistence type="predicted"/>
<dbReference type="EMBL" id="FNLN01000031">
    <property type="protein sequence ID" value="SDU18246.1"/>
    <property type="molecule type" value="Genomic_DNA"/>
</dbReference>
<keyword evidence="2" id="KW-1185">Reference proteome</keyword>
<evidence type="ECO:0000313" key="1">
    <source>
        <dbReference type="EMBL" id="SDU18246.1"/>
    </source>
</evidence>
<evidence type="ECO:0000313" key="2">
    <source>
        <dbReference type="Proteomes" id="UP000182882"/>
    </source>
</evidence>
<protein>
    <submittedName>
        <fullName evidence="1">Uncharacterized protein</fullName>
    </submittedName>
</protein>
<organism evidence="1 2">
    <name type="scientific">Nitrosomonas ureae</name>
    <dbReference type="NCBI Taxonomy" id="44577"/>
    <lineage>
        <taxon>Bacteria</taxon>
        <taxon>Pseudomonadati</taxon>
        <taxon>Pseudomonadota</taxon>
        <taxon>Betaproteobacteria</taxon>
        <taxon>Nitrosomonadales</taxon>
        <taxon>Nitrosomonadaceae</taxon>
        <taxon>Nitrosomonas</taxon>
    </lineage>
</organism>
<dbReference type="AlphaFoldDB" id="A0A1H2GET6"/>
<reference evidence="2" key="1">
    <citation type="submission" date="2016-10" db="EMBL/GenBank/DDBJ databases">
        <authorList>
            <person name="Varghese N."/>
            <person name="Submissions S."/>
        </authorList>
    </citation>
    <scope>NUCLEOTIDE SEQUENCE [LARGE SCALE GENOMIC DNA]</scope>
    <source>
        <strain evidence="2">Nm10</strain>
    </source>
</reference>
<name>A0A1H2GET6_9PROT</name>
<dbReference type="KEGG" id="nur:ATY38_07655"/>
<gene>
    <name evidence="1" type="ORF">SAMN05216406_13115</name>
</gene>